<dbReference type="Pfam" id="PF00440">
    <property type="entry name" value="TetR_N"/>
    <property type="match status" value="1"/>
</dbReference>
<dbReference type="SUPFAM" id="SSF46689">
    <property type="entry name" value="Homeodomain-like"/>
    <property type="match status" value="1"/>
</dbReference>
<dbReference type="Gene3D" id="1.10.357.10">
    <property type="entry name" value="Tetracycline Repressor, domain 2"/>
    <property type="match status" value="1"/>
</dbReference>
<dbReference type="InterPro" id="IPR001647">
    <property type="entry name" value="HTH_TetR"/>
</dbReference>
<keyword evidence="1" id="KW-0805">Transcription regulation</keyword>
<sequence>MGTRDQILDAAAEVMHTRGLARTTTKEIARAAGYSEATLYKHFRDKTDLFLAVLTERVPSFSAVLADIAHDPEAHPLRDNLIAIARGALAFYHESFPISASVFSEPTLLAAHRDALTARKAGPHKASAALARYLRAEQKLGRVAHHVDCDAIAGLLLGACLHHAFLTSFAQHPLTPAAARTHATTTVDALLPSLV</sequence>
<evidence type="ECO:0000256" key="4">
    <source>
        <dbReference type="PROSITE-ProRule" id="PRU00335"/>
    </source>
</evidence>
<dbReference type="GO" id="GO:0003700">
    <property type="term" value="F:DNA-binding transcription factor activity"/>
    <property type="evidence" value="ECO:0007669"/>
    <property type="project" value="TreeGrafter"/>
</dbReference>
<accession>A0A8J3IZX0</accession>
<keyword evidence="2 4" id="KW-0238">DNA-binding</keyword>
<dbReference type="PRINTS" id="PR00455">
    <property type="entry name" value="HTHTETR"/>
</dbReference>
<dbReference type="Proteomes" id="UP000612808">
    <property type="component" value="Unassembled WGS sequence"/>
</dbReference>
<evidence type="ECO:0000313" key="6">
    <source>
        <dbReference type="EMBL" id="GID11940.1"/>
    </source>
</evidence>
<name>A0A8J3IZX0_9ACTN</name>
<gene>
    <name evidence="6" type="primary">rutR</name>
    <name evidence="6" type="ORF">Aru02nite_28290</name>
</gene>
<dbReference type="InterPro" id="IPR050109">
    <property type="entry name" value="HTH-type_TetR-like_transc_reg"/>
</dbReference>
<organism evidence="6 7">
    <name type="scientific">Actinocatenispora rupis</name>
    <dbReference type="NCBI Taxonomy" id="519421"/>
    <lineage>
        <taxon>Bacteria</taxon>
        <taxon>Bacillati</taxon>
        <taxon>Actinomycetota</taxon>
        <taxon>Actinomycetes</taxon>
        <taxon>Micromonosporales</taxon>
        <taxon>Micromonosporaceae</taxon>
        <taxon>Actinocatenispora</taxon>
    </lineage>
</organism>
<dbReference type="PROSITE" id="PS50977">
    <property type="entry name" value="HTH_TETR_2"/>
    <property type="match status" value="1"/>
</dbReference>
<dbReference type="GO" id="GO:0000976">
    <property type="term" value="F:transcription cis-regulatory region binding"/>
    <property type="evidence" value="ECO:0007669"/>
    <property type="project" value="TreeGrafter"/>
</dbReference>
<dbReference type="SUPFAM" id="SSF48498">
    <property type="entry name" value="Tetracyclin repressor-like, C-terminal domain"/>
    <property type="match status" value="1"/>
</dbReference>
<evidence type="ECO:0000313" key="7">
    <source>
        <dbReference type="Proteomes" id="UP000612808"/>
    </source>
</evidence>
<reference evidence="6" key="1">
    <citation type="submission" date="2021-01" db="EMBL/GenBank/DDBJ databases">
        <title>Whole genome shotgun sequence of Actinocatenispora rupis NBRC 107355.</title>
        <authorList>
            <person name="Komaki H."/>
            <person name="Tamura T."/>
        </authorList>
    </citation>
    <scope>NUCLEOTIDE SEQUENCE</scope>
    <source>
        <strain evidence="6">NBRC 107355</strain>
    </source>
</reference>
<proteinExistence type="predicted"/>
<keyword evidence="3" id="KW-0804">Transcription</keyword>
<dbReference type="RefSeq" id="WP_203657926.1">
    <property type="nucleotide sequence ID" value="NZ_BAAAZM010000005.1"/>
</dbReference>
<evidence type="ECO:0000256" key="3">
    <source>
        <dbReference type="ARBA" id="ARBA00023163"/>
    </source>
</evidence>
<evidence type="ECO:0000256" key="1">
    <source>
        <dbReference type="ARBA" id="ARBA00023015"/>
    </source>
</evidence>
<feature type="DNA-binding region" description="H-T-H motif" evidence="4">
    <location>
        <begin position="24"/>
        <end position="43"/>
    </location>
</feature>
<dbReference type="InterPro" id="IPR036271">
    <property type="entry name" value="Tet_transcr_reg_TetR-rel_C_sf"/>
</dbReference>
<feature type="domain" description="HTH tetR-type" evidence="5">
    <location>
        <begin position="1"/>
        <end position="61"/>
    </location>
</feature>
<dbReference type="PANTHER" id="PTHR30055:SF234">
    <property type="entry name" value="HTH-TYPE TRANSCRIPTIONAL REGULATOR BETI"/>
    <property type="match status" value="1"/>
</dbReference>
<keyword evidence="7" id="KW-1185">Reference proteome</keyword>
<dbReference type="InterPro" id="IPR009057">
    <property type="entry name" value="Homeodomain-like_sf"/>
</dbReference>
<comment type="caution">
    <text evidence="6">The sequence shown here is derived from an EMBL/GenBank/DDBJ whole genome shotgun (WGS) entry which is preliminary data.</text>
</comment>
<protein>
    <submittedName>
        <fullName evidence="6">TetR family transcriptional regulator</fullName>
    </submittedName>
</protein>
<dbReference type="AlphaFoldDB" id="A0A8J3IZX0"/>
<dbReference type="PANTHER" id="PTHR30055">
    <property type="entry name" value="HTH-TYPE TRANSCRIPTIONAL REGULATOR RUTR"/>
    <property type="match status" value="1"/>
</dbReference>
<evidence type="ECO:0000256" key="2">
    <source>
        <dbReference type="ARBA" id="ARBA00023125"/>
    </source>
</evidence>
<evidence type="ECO:0000259" key="5">
    <source>
        <dbReference type="PROSITE" id="PS50977"/>
    </source>
</evidence>
<dbReference type="EMBL" id="BOMB01000015">
    <property type="protein sequence ID" value="GID11940.1"/>
    <property type="molecule type" value="Genomic_DNA"/>
</dbReference>